<feature type="region of interest" description="Disordered" evidence="10">
    <location>
        <begin position="76"/>
        <end position="104"/>
    </location>
</feature>
<dbReference type="InterPro" id="IPR022357">
    <property type="entry name" value="MIP_CS"/>
</dbReference>
<keyword evidence="2 9" id="KW-0813">Transport</keyword>
<organism evidence="12 13">
    <name type="scientific">Ensete ventricosum</name>
    <name type="common">Abyssinian banana</name>
    <name type="synonym">Musa ensete</name>
    <dbReference type="NCBI Taxonomy" id="4639"/>
    <lineage>
        <taxon>Eukaryota</taxon>
        <taxon>Viridiplantae</taxon>
        <taxon>Streptophyta</taxon>
        <taxon>Embryophyta</taxon>
        <taxon>Tracheophyta</taxon>
        <taxon>Spermatophyta</taxon>
        <taxon>Magnoliopsida</taxon>
        <taxon>Liliopsida</taxon>
        <taxon>Zingiberales</taxon>
        <taxon>Musaceae</taxon>
        <taxon>Ensete</taxon>
    </lineage>
</organism>
<keyword evidence="5 11" id="KW-1133">Transmembrane helix</keyword>
<accession>A0A444C488</accession>
<feature type="transmembrane region" description="Helical" evidence="11">
    <location>
        <begin position="128"/>
        <end position="155"/>
    </location>
</feature>
<evidence type="ECO:0000313" key="12">
    <source>
        <dbReference type="EMBL" id="RRT37852.1"/>
    </source>
</evidence>
<dbReference type="GO" id="GO:0009705">
    <property type="term" value="C:plant-type vacuole membrane"/>
    <property type="evidence" value="ECO:0007669"/>
    <property type="project" value="TreeGrafter"/>
</dbReference>
<dbReference type="SUPFAM" id="SSF81338">
    <property type="entry name" value="Aquaporin-like"/>
    <property type="match status" value="1"/>
</dbReference>
<dbReference type="InterPro" id="IPR023271">
    <property type="entry name" value="Aquaporin-like"/>
</dbReference>
<dbReference type="CDD" id="cd00333">
    <property type="entry name" value="MIP"/>
    <property type="match status" value="1"/>
</dbReference>
<evidence type="ECO:0000256" key="7">
    <source>
        <dbReference type="ARBA" id="ARBA00023136"/>
    </source>
</evidence>
<evidence type="ECO:0000256" key="4">
    <source>
        <dbReference type="ARBA" id="ARBA00022737"/>
    </source>
</evidence>
<keyword evidence="7 11" id="KW-0472">Membrane</keyword>
<evidence type="ECO:0000256" key="9">
    <source>
        <dbReference type="RuleBase" id="RU000477"/>
    </source>
</evidence>
<feature type="transmembrane region" description="Helical" evidence="11">
    <location>
        <begin position="175"/>
        <end position="197"/>
    </location>
</feature>
<feature type="transmembrane region" description="Helical" evidence="11">
    <location>
        <begin position="261"/>
        <end position="281"/>
    </location>
</feature>
<dbReference type="Pfam" id="PF00230">
    <property type="entry name" value="MIP"/>
    <property type="match status" value="1"/>
</dbReference>
<feature type="transmembrane region" description="Helical" evidence="11">
    <location>
        <begin position="334"/>
        <end position="354"/>
    </location>
</feature>
<dbReference type="PRINTS" id="PR00783">
    <property type="entry name" value="MINTRINSICP"/>
</dbReference>
<feature type="compositionally biased region" description="Polar residues" evidence="10">
    <location>
        <begin position="1"/>
        <end position="17"/>
    </location>
</feature>
<comment type="similarity">
    <text evidence="8">Belongs to the MIP/aquaporin (TC 1.A.8) family. TIP (TC 1.A.8.10) subfamily.</text>
</comment>
<comment type="caution">
    <text evidence="12">The sequence shown here is derived from an EMBL/GenBank/DDBJ whole genome shotgun (WGS) entry which is preliminary data.</text>
</comment>
<feature type="transmembrane region" description="Helical" evidence="11">
    <location>
        <begin position="288"/>
        <end position="306"/>
    </location>
</feature>
<dbReference type="InterPro" id="IPR000425">
    <property type="entry name" value="MIP"/>
</dbReference>
<evidence type="ECO:0000313" key="13">
    <source>
        <dbReference type="Proteomes" id="UP000287651"/>
    </source>
</evidence>
<evidence type="ECO:0000256" key="6">
    <source>
        <dbReference type="ARBA" id="ARBA00023016"/>
    </source>
</evidence>
<dbReference type="FunFam" id="1.20.1080.10:FF:000002">
    <property type="entry name" value="Probable aquaporin TIP1-1"/>
    <property type="match status" value="1"/>
</dbReference>
<feature type="compositionally biased region" description="Basic and acidic residues" evidence="10">
    <location>
        <begin position="77"/>
        <end position="93"/>
    </location>
</feature>
<dbReference type="InterPro" id="IPR034294">
    <property type="entry name" value="Aquaporin_transptr"/>
</dbReference>
<name>A0A444C488_ENSVE</name>
<evidence type="ECO:0000256" key="2">
    <source>
        <dbReference type="ARBA" id="ARBA00022448"/>
    </source>
</evidence>
<keyword evidence="3 9" id="KW-0812">Transmembrane</keyword>
<dbReference type="GO" id="GO:0015250">
    <property type="term" value="F:water channel activity"/>
    <property type="evidence" value="ECO:0007669"/>
    <property type="project" value="TreeGrafter"/>
</dbReference>
<gene>
    <name evidence="12" type="ORF">B296_00055044</name>
</gene>
<dbReference type="EMBL" id="AMZH03021817">
    <property type="protein sequence ID" value="RRT37852.1"/>
    <property type="molecule type" value="Genomic_DNA"/>
</dbReference>
<comment type="subcellular location">
    <subcellularLocation>
        <location evidence="1">Membrane</location>
        <topology evidence="1">Multi-pass membrane protein</topology>
    </subcellularLocation>
</comment>
<dbReference type="Gene3D" id="1.20.1080.10">
    <property type="entry name" value="Glycerol uptake facilitator protein"/>
    <property type="match status" value="1"/>
</dbReference>
<sequence length="368" mass="40297">MHTSPMASGSYPGLNSRSNEKMEPITSARLLWFPNRRRMVRGRTDRDTWRQRSSWADEAELYQIYMKRKSSSVVRVSEGRKKNADHSDSHWDYGRGNSPDCTQSRSRRVHMHLHLRLRRPRLRHGLQCVLLLWQLLPLSCLSLDASAFSWSSWMLTFCRLRTGKLTSDGAATPEGLIAAALAHGFALFVAVSVGANISGGHVNPAVTFGAFVGGNITLLRGILYWIAQLLGSTAACLLLRFSTGGLETGTFGLSGVSVWEALVLEIVMTFGLVYTVYATAVDPKKGSLGTIAPIAIGFIVGANILVGGPFDGASMNPAVSFGPALVSWSWTHQWVYWLGPLIGGALAGLVYEIFFISHSHEQLPTADY</sequence>
<feature type="region of interest" description="Disordered" evidence="10">
    <location>
        <begin position="1"/>
        <end position="20"/>
    </location>
</feature>
<evidence type="ECO:0000256" key="3">
    <source>
        <dbReference type="ARBA" id="ARBA00022692"/>
    </source>
</evidence>
<dbReference type="PANTHER" id="PTHR45665">
    <property type="entry name" value="AQUAPORIN-8"/>
    <property type="match status" value="1"/>
</dbReference>
<dbReference type="PANTHER" id="PTHR45665:SF54">
    <property type="entry name" value="AQUAPORIN TIP1-1"/>
    <property type="match status" value="1"/>
</dbReference>
<keyword evidence="6" id="KW-0346">Stress response</keyword>
<evidence type="ECO:0000256" key="1">
    <source>
        <dbReference type="ARBA" id="ARBA00004141"/>
    </source>
</evidence>
<dbReference type="Proteomes" id="UP000287651">
    <property type="component" value="Unassembled WGS sequence"/>
</dbReference>
<evidence type="ECO:0000256" key="8">
    <source>
        <dbReference type="ARBA" id="ARBA00038477"/>
    </source>
</evidence>
<reference evidence="12 13" key="1">
    <citation type="journal article" date="2014" name="Agronomy (Basel)">
        <title>A Draft Genome Sequence for Ensete ventricosum, the Drought-Tolerant Tree Against Hunger.</title>
        <authorList>
            <person name="Harrison J."/>
            <person name="Moore K.A."/>
            <person name="Paszkiewicz K."/>
            <person name="Jones T."/>
            <person name="Grant M."/>
            <person name="Ambacheew D."/>
            <person name="Muzemil S."/>
            <person name="Studholme D.J."/>
        </authorList>
    </citation>
    <scope>NUCLEOTIDE SEQUENCE [LARGE SCALE GENOMIC DNA]</scope>
</reference>
<evidence type="ECO:0000256" key="5">
    <source>
        <dbReference type="ARBA" id="ARBA00022989"/>
    </source>
</evidence>
<evidence type="ECO:0000256" key="10">
    <source>
        <dbReference type="SAM" id="MobiDB-lite"/>
    </source>
</evidence>
<protein>
    <submittedName>
        <fullName evidence="12">Uncharacterized protein</fullName>
    </submittedName>
</protein>
<keyword evidence="4" id="KW-0677">Repeat</keyword>
<dbReference type="AlphaFoldDB" id="A0A444C488"/>
<evidence type="ECO:0000256" key="11">
    <source>
        <dbReference type="SAM" id="Phobius"/>
    </source>
</evidence>
<dbReference type="PROSITE" id="PS00221">
    <property type="entry name" value="MIP"/>
    <property type="match status" value="1"/>
</dbReference>
<proteinExistence type="inferred from homology"/>